<accession>A0A5B7EHW1</accession>
<name>A0A5B7EHW1_PORTR</name>
<dbReference type="Proteomes" id="UP000324222">
    <property type="component" value="Unassembled WGS sequence"/>
</dbReference>
<sequence length="32" mass="3045">MTFSVAAAGRVLGGQAKGAAGVFGYGDGTLKS</sequence>
<evidence type="ECO:0000313" key="1">
    <source>
        <dbReference type="EMBL" id="MPC32756.1"/>
    </source>
</evidence>
<dbReference type="EMBL" id="VSRR010002688">
    <property type="protein sequence ID" value="MPC32756.1"/>
    <property type="molecule type" value="Genomic_DNA"/>
</dbReference>
<evidence type="ECO:0000313" key="2">
    <source>
        <dbReference type="Proteomes" id="UP000324222"/>
    </source>
</evidence>
<proteinExistence type="predicted"/>
<protein>
    <submittedName>
        <fullName evidence="1">Uncharacterized protein</fullName>
    </submittedName>
</protein>
<reference evidence="1 2" key="1">
    <citation type="submission" date="2019-05" db="EMBL/GenBank/DDBJ databases">
        <title>Another draft genome of Portunus trituberculatus and its Hox gene families provides insights of decapod evolution.</title>
        <authorList>
            <person name="Jeong J.-H."/>
            <person name="Song I."/>
            <person name="Kim S."/>
            <person name="Choi T."/>
            <person name="Kim D."/>
            <person name="Ryu S."/>
            <person name="Kim W."/>
        </authorList>
    </citation>
    <scope>NUCLEOTIDE SEQUENCE [LARGE SCALE GENOMIC DNA]</scope>
    <source>
        <tissue evidence="1">Muscle</tissue>
    </source>
</reference>
<dbReference type="AlphaFoldDB" id="A0A5B7EHW1"/>
<organism evidence="1 2">
    <name type="scientific">Portunus trituberculatus</name>
    <name type="common">Swimming crab</name>
    <name type="synonym">Neptunus trituberculatus</name>
    <dbReference type="NCBI Taxonomy" id="210409"/>
    <lineage>
        <taxon>Eukaryota</taxon>
        <taxon>Metazoa</taxon>
        <taxon>Ecdysozoa</taxon>
        <taxon>Arthropoda</taxon>
        <taxon>Crustacea</taxon>
        <taxon>Multicrustacea</taxon>
        <taxon>Malacostraca</taxon>
        <taxon>Eumalacostraca</taxon>
        <taxon>Eucarida</taxon>
        <taxon>Decapoda</taxon>
        <taxon>Pleocyemata</taxon>
        <taxon>Brachyura</taxon>
        <taxon>Eubrachyura</taxon>
        <taxon>Portunoidea</taxon>
        <taxon>Portunidae</taxon>
        <taxon>Portuninae</taxon>
        <taxon>Portunus</taxon>
    </lineage>
</organism>
<comment type="caution">
    <text evidence="1">The sequence shown here is derived from an EMBL/GenBank/DDBJ whole genome shotgun (WGS) entry which is preliminary data.</text>
</comment>
<gene>
    <name evidence="1" type="ORF">E2C01_026084</name>
</gene>
<keyword evidence="2" id="KW-1185">Reference proteome</keyword>